<organism evidence="4 5">
    <name type="scientific">Saezia sanguinis</name>
    <dbReference type="NCBI Taxonomy" id="1965230"/>
    <lineage>
        <taxon>Bacteria</taxon>
        <taxon>Pseudomonadati</taxon>
        <taxon>Pseudomonadota</taxon>
        <taxon>Betaproteobacteria</taxon>
        <taxon>Burkholderiales</taxon>
        <taxon>Saeziaceae</taxon>
        <taxon>Saezia</taxon>
    </lineage>
</organism>
<name>A0A433SB02_9BURK</name>
<dbReference type="Proteomes" id="UP000286947">
    <property type="component" value="Unassembled WGS sequence"/>
</dbReference>
<evidence type="ECO:0000313" key="5">
    <source>
        <dbReference type="Proteomes" id="UP000286947"/>
    </source>
</evidence>
<accession>A0A433SB02</accession>
<dbReference type="SUPFAM" id="SSF53448">
    <property type="entry name" value="Nucleotide-diphospho-sugar transferases"/>
    <property type="match status" value="1"/>
</dbReference>
<feature type="domain" description="Glycosyltransferase 2-like" evidence="3">
    <location>
        <begin position="11"/>
        <end position="136"/>
    </location>
</feature>
<dbReference type="AlphaFoldDB" id="A0A433SB02"/>
<dbReference type="GO" id="GO:0016758">
    <property type="term" value="F:hexosyltransferase activity"/>
    <property type="evidence" value="ECO:0007669"/>
    <property type="project" value="UniProtKB-ARBA"/>
</dbReference>
<dbReference type="PANTHER" id="PTHR22916:SF51">
    <property type="entry name" value="GLYCOSYLTRANSFERASE EPSH-RELATED"/>
    <property type="match status" value="1"/>
</dbReference>
<dbReference type="CDD" id="cd00761">
    <property type="entry name" value="Glyco_tranf_GTA_type"/>
    <property type="match status" value="1"/>
</dbReference>
<protein>
    <submittedName>
        <fullName evidence="4">Putative glycosyltransferase EpsJ</fullName>
        <ecNumber evidence="4">2.4.-.-</ecNumber>
    </submittedName>
</protein>
<dbReference type="Gene3D" id="3.90.550.10">
    <property type="entry name" value="Spore Coat Polysaccharide Biosynthesis Protein SpsA, Chain A"/>
    <property type="match status" value="1"/>
</dbReference>
<dbReference type="Pfam" id="PF00535">
    <property type="entry name" value="Glycos_transf_2"/>
    <property type="match status" value="1"/>
</dbReference>
<reference evidence="4 5" key="1">
    <citation type="submission" date="2018-01" db="EMBL/GenBank/DDBJ databases">
        <title>Saezia sanguinis gen. nov., sp. nov., in the order Burkholderiales isolated from human blood.</title>
        <authorList>
            <person name="Medina-Pascual M.J."/>
            <person name="Valdezate S."/>
            <person name="Monzon S."/>
            <person name="Cuesta I."/>
            <person name="Carrasco G."/>
            <person name="Villalon P."/>
            <person name="Saez-Nieto J.A."/>
        </authorList>
    </citation>
    <scope>NUCLEOTIDE SEQUENCE [LARGE SCALE GENOMIC DNA]</scope>
    <source>
        <strain evidence="4 5">CNM695-12</strain>
    </source>
</reference>
<evidence type="ECO:0000259" key="3">
    <source>
        <dbReference type="Pfam" id="PF00535"/>
    </source>
</evidence>
<keyword evidence="5" id="KW-1185">Reference proteome</keyword>
<sequence>MSGIEASFFISVIMPAYNMAQYIARAIDSVQAQTHENWELLIIDDGSTDTTVAVAQSYAQNDARIRIICQENQGVAAARNTGLDHAAGDYIAFIDSDDYYEPTILEKLAARMAQGNCDLVYCGTLHEKENKIQGAPYPEMNLLECYASGLVDYIGLYSTLTKKSFLAEHGIRFTAGCSVGEDQEFLMHCGIYARVKSVPEVLYHYCWNQESVMSTMTPQKVHIDLASRQRSTALVEREYDGPHKKKIVQFLQSWEDRIVIIFTNLVVQRIKRGDLAGAVQEVHEFGAIPYCLRSRNFKHLKRALILNSGSQKLWLFFWAKKRA</sequence>
<dbReference type="InterPro" id="IPR001173">
    <property type="entry name" value="Glyco_trans_2-like"/>
</dbReference>
<evidence type="ECO:0000256" key="2">
    <source>
        <dbReference type="ARBA" id="ARBA00022679"/>
    </source>
</evidence>
<evidence type="ECO:0000256" key="1">
    <source>
        <dbReference type="ARBA" id="ARBA00022676"/>
    </source>
</evidence>
<gene>
    <name evidence="4" type="primary">epsJ</name>
    <name evidence="4" type="ORF">CUZ56_02505</name>
</gene>
<evidence type="ECO:0000313" key="4">
    <source>
        <dbReference type="EMBL" id="RUS65905.1"/>
    </source>
</evidence>
<dbReference type="EMBL" id="PQSP01000008">
    <property type="protein sequence ID" value="RUS65905.1"/>
    <property type="molecule type" value="Genomic_DNA"/>
</dbReference>
<comment type="caution">
    <text evidence="4">The sequence shown here is derived from an EMBL/GenBank/DDBJ whole genome shotgun (WGS) entry which is preliminary data.</text>
</comment>
<dbReference type="EC" id="2.4.-.-" evidence="4"/>
<proteinExistence type="predicted"/>
<keyword evidence="1 4" id="KW-0328">Glycosyltransferase</keyword>
<dbReference type="InterPro" id="IPR029044">
    <property type="entry name" value="Nucleotide-diphossugar_trans"/>
</dbReference>
<keyword evidence="2 4" id="KW-0808">Transferase</keyword>
<dbReference type="PANTHER" id="PTHR22916">
    <property type="entry name" value="GLYCOSYLTRANSFERASE"/>
    <property type="match status" value="1"/>
</dbReference>